<reference evidence="2" key="2">
    <citation type="journal article" date="2007" name="Science">
        <title>Draft genome sequence of the sexually transmitted pathogen Trichomonas vaginalis.</title>
        <authorList>
            <person name="Carlton J.M."/>
            <person name="Hirt R.P."/>
            <person name="Silva J.C."/>
            <person name="Delcher A.L."/>
            <person name="Schatz M."/>
            <person name="Zhao Q."/>
            <person name="Wortman J.R."/>
            <person name="Bidwell S.L."/>
            <person name="Alsmark U.C.M."/>
            <person name="Besteiro S."/>
            <person name="Sicheritz-Ponten T."/>
            <person name="Noel C.J."/>
            <person name="Dacks J.B."/>
            <person name="Foster P.G."/>
            <person name="Simillion C."/>
            <person name="Van de Peer Y."/>
            <person name="Miranda-Saavedra D."/>
            <person name="Barton G.J."/>
            <person name="Westrop G.D."/>
            <person name="Mueller S."/>
            <person name="Dessi D."/>
            <person name="Fiori P.L."/>
            <person name="Ren Q."/>
            <person name="Paulsen I."/>
            <person name="Zhang H."/>
            <person name="Bastida-Corcuera F.D."/>
            <person name="Simoes-Barbosa A."/>
            <person name="Brown M.T."/>
            <person name="Hayes R.D."/>
            <person name="Mukherjee M."/>
            <person name="Okumura C.Y."/>
            <person name="Schneider R."/>
            <person name="Smith A.J."/>
            <person name="Vanacova S."/>
            <person name="Villalvazo M."/>
            <person name="Haas B.J."/>
            <person name="Pertea M."/>
            <person name="Feldblyum T.V."/>
            <person name="Utterback T.R."/>
            <person name="Shu C.L."/>
            <person name="Osoegawa K."/>
            <person name="de Jong P.J."/>
            <person name="Hrdy I."/>
            <person name="Horvathova L."/>
            <person name="Zubacova Z."/>
            <person name="Dolezal P."/>
            <person name="Malik S.B."/>
            <person name="Logsdon J.M. Jr."/>
            <person name="Henze K."/>
            <person name="Gupta A."/>
            <person name="Wang C.C."/>
            <person name="Dunne R.L."/>
            <person name="Upcroft J.A."/>
            <person name="Upcroft P."/>
            <person name="White O."/>
            <person name="Salzberg S.L."/>
            <person name="Tang P."/>
            <person name="Chiu C.-H."/>
            <person name="Lee Y.-S."/>
            <person name="Embley T.M."/>
            <person name="Coombs G.H."/>
            <person name="Mottram J.C."/>
            <person name="Tachezy J."/>
            <person name="Fraser-Liggett C.M."/>
            <person name="Johnson P.J."/>
        </authorList>
    </citation>
    <scope>NUCLEOTIDE SEQUENCE [LARGE SCALE GENOMIC DNA]</scope>
    <source>
        <strain evidence="2">G3</strain>
    </source>
</reference>
<dbReference type="VEuPathDB" id="TrichDB:TVAGG3_0974360"/>
<organism evidence="2 3">
    <name type="scientific">Trichomonas vaginalis (strain ATCC PRA-98 / G3)</name>
    <dbReference type="NCBI Taxonomy" id="412133"/>
    <lineage>
        <taxon>Eukaryota</taxon>
        <taxon>Metamonada</taxon>
        <taxon>Parabasalia</taxon>
        <taxon>Trichomonadida</taxon>
        <taxon>Trichomonadidae</taxon>
        <taxon>Trichomonas</taxon>
    </lineage>
</organism>
<keyword evidence="3" id="KW-1185">Reference proteome</keyword>
<evidence type="ECO:0000256" key="1">
    <source>
        <dbReference type="SAM" id="MobiDB-lite"/>
    </source>
</evidence>
<accession>A2EK17</accession>
<proteinExistence type="predicted"/>
<reference evidence="2" key="1">
    <citation type="submission" date="2006-10" db="EMBL/GenBank/DDBJ databases">
        <authorList>
            <person name="Amadeo P."/>
            <person name="Zhao Q."/>
            <person name="Wortman J."/>
            <person name="Fraser-Liggett C."/>
            <person name="Carlton J."/>
        </authorList>
    </citation>
    <scope>NUCLEOTIDE SEQUENCE</scope>
    <source>
        <strain evidence="2">G3</strain>
    </source>
</reference>
<dbReference type="InterPro" id="IPR027267">
    <property type="entry name" value="AH/BAR_dom_sf"/>
</dbReference>
<dbReference type="EMBL" id="DS113410">
    <property type="protein sequence ID" value="EAY07001.1"/>
    <property type="molecule type" value="Genomic_DNA"/>
</dbReference>
<name>A2EK17_TRIV3</name>
<dbReference type="Gene3D" id="1.20.1270.60">
    <property type="entry name" value="Arfaptin homology (AH) domain/BAR domain"/>
    <property type="match status" value="1"/>
</dbReference>
<dbReference type="AlphaFoldDB" id="A2EK17"/>
<feature type="region of interest" description="Disordered" evidence="1">
    <location>
        <begin position="236"/>
        <end position="261"/>
    </location>
</feature>
<dbReference type="KEGG" id="tva:4764886"/>
<sequence length="261" mass="29838">MQKRWEKIKQSVSLGISAVKEIAGFSTVQEDKAYLDLIEQITEATAVLTEIEKDIDSYAQSVSAFTNAQYSLSGHIFALFKQGEQNYETAESAHRGQEAVYANGKNFSGHYIETYLKLPIKKLQEELTKINEMSNERKKDHILLVDSQNDLEKAKAKGKIKDIVEYQEVVATRQAKFAKIDDQFRQAARDYLTAAPEKYSNIFNMFQSYVAEFFDEGRKQAIDNVPTFKYDEIKTTRPTLTIAPAEPPKEEEQPKQEITNE</sequence>
<dbReference type="InParanoid" id="A2EK17"/>
<dbReference type="VEuPathDB" id="TrichDB:TVAG_174710"/>
<dbReference type="RefSeq" id="XP_001319224.1">
    <property type="nucleotide sequence ID" value="XM_001319189.1"/>
</dbReference>
<evidence type="ECO:0000313" key="3">
    <source>
        <dbReference type="Proteomes" id="UP000001542"/>
    </source>
</evidence>
<evidence type="ECO:0008006" key="4">
    <source>
        <dbReference type="Google" id="ProtNLM"/>
    </source>
</evidence>
<gene>
    <name evidence="2" type="ORF">TVAG_174710</name>
</gene>
<evidence type="ECO:0000313" key="2">
    <source>
        <dbReference type="EMBL" id="EAY07001.1"/>
    </source>
</evidence>
<dbReference type="Proteomes" id="UP000001542">
    <property type="component" value="Unassembled WGS sequence"/>
</dbReference>
<dbReference type="SUPFAM" id="SSF103657">
    <property type="entry name" value="BAR/IMD domain-like"/>
    <property type="match status" value="1"/>
</dbReference>
<protein>
    <recommendedName>
        <fullName evidence="4">BAR domain-containing protein</fullName>
    </recommendedName>
</protein>
<dbReference type="SMR" id="A2EK17"/>